<name>A0A7G9WJM0_9FIRM</name>
<keyword evidence="8" id="KW-0645">Protease</keyword>
<keyword evidence="3 6" id="KW-0732">Signal</keyword>
<comment type="similarity">
    <text evidence="1">Belongs to the serine-aspartate repeat-containing protein (SDr) family.</text>
</comment>
<dbReference type="PANTHER" id="PTHR36108:SF13">
    <property type="entry name" value="COLOSSIN-B-RELATED"/>
    <property type="match status" value="1"/>
</dbReference>
<feature type="signal peptide" evidence="6">
    <location>
        <begin position="1"/>
        <end position="32"/>
    </location>
</feature>
<evidence type="ECO:0000256" key="2">
    <source>
        <dbReference type="ARBA" id="ARBA00022525"/>
    </source>
</evidence>
<evidence type="ECO:0000256" key="5">
    <source>
        <dbReference type="SAM" id="Phobius"/>
    </source>
</evidence>
<keyword evidence="8" id="KW-0121">Carboxypeptidase</keyword>
<keyword evidence="8" id="KW-0378">Hydrolase</keyword>
<dbReference type="InterPro" id="IPR041033">
    <property type="entry name" value="SpaA_PFL_dom_1"/>
</dbReference>
<feature type="transmembrane region" description="Helical" evidence="5">
    <location>
        <begin position="1492"/>
        <end position="1511"/>
    </location>
</feature>
<feature type="domain" description="SpaA-like prealbumin fold" evidence="7">
    <location>
        <begin position="965"/>
        <end position="1054"/>
    </location>
</feature>
<feature type="compositionally biased region" description="Low complexity" evidence="4">
    <location>
        <begin position="1432"/>
        <end position="1457"/>
    </location>
</feature>
<keyword evidence="5" id="KW-0472">Membrane</keyword>
<dbReference type="EMBL" id="CP060696">
    <property type="protein sequence ID" value="QNO18882.1"/>
    <property type="molecule type" value="Genomic_DNA"/>
</dbReference>
<reference evidence="8 9" key="1">
    <citation type="submission" date="2020-08" db="EMBL/GenBank/DDBJ databases">
        <authorList>
            <person name="Ren C."/>
            <person name="Gu Y."/>
            <person name="Xu Y."/>
        </authorList>
    </citation>
    <scope>NUCLEOTIDE SEQUENCE [LARGE SCALE GENOMIC DNA]</scope>
    <source>
        <strain evidence="8 9">LBM18003</strain>
    </source>
</reference>
<dbReference type="Gene3D" id="2.60.40.1120">
    <property type="entry name" value="Carboxypeptidase-like, regulatory domain"/>
    <property type="match status" value="1"/>
</dbReference>
<dbReference type="RefSeq" id="WP_212507951.1">
    <property type="nucleotide sequence ID" value="NZ_CP060696.1"/>
</dbReference>
<dbReference type="SUPFAM" id="SSF49478">
    <property type="entry name" value="Cna protein B-type domain"/>
    <property type="match status" value="5"/>
</dbReference>
<evidence type="ECO:0000256" key="6">
    <source>
        <dbReference type="SAM" id="SignalP"/>
    </source>
</evidence>
<dbReference type="GO" id="GO:0004180">
    <property type="term" value="F:carboxypeptidase activity"/>
    <property type="evidence" value="ECO:0007669"/>
    <property type="project" value="UniProtKB-KW"/>
</dbReference>
<proteinExistence type="inferred from homology"/>
<evidence type="ECO:0000313" key="9">
    <source>
        <dbReference type="Proteomes" id="UP000516046"/>
    </source>
</evidence>
<evidence type="ECO:0000256" key="4">
    <source>
        <dbReference type="SAM" id="MobiDB-lite"/>
    </source>
</evidence>
<keyword evidence="5" id="KW-0812">Transmembrane</keyword>
<dbReference type="KEGG" id="caml:H6X83_04435"/>
<feature type="region of interest" description="Disordered" evidence="4">
    <location>
        <begin position="1432"/>
        <end position="1481"/>
    </location>
</feature>
<gene>
    <name evidence="8" type="ORF">H6X83_04435</name>
</gene>
<keyword evidence="5" id="KW-1133">Transmembrane helix</keyword>
<sequence>MKKKIWQRVAAISMSALIAASSIPLSGSAAYAADRVKNLTISDSGNDIIINSDGNYHISGTTTKHSIIVNDDVAASITLDNVTIDATGISSNPLQIGKQATVTLILSGSSVLKGSGAYEALELKEESNTIITSINGDGSTVGNLKCQTQTGAGGTGIGICSRNTYSDLTIKGGTVVSSGIQMGAYSSGMAANKGTINIYGGVLQSSSACTNMDGILANTVNITGGTATVGTASELSSTFVNAIKCENFNMANGTLNVSSGSYSGVPDRTLANCISTTNFSLAGGVLSAKPTQGDGIAIGNSGRISGGTLTIADPCGGNSGYNLWFPCGITVPSSSSGLVIDGGTINLTISQGTGIAVPNGSTLTINNGTVISKSATGIGGKQSVSSFYPGGGCGKVIINGGNVTATGATGIGGGNGLGFYNGSGSCGGNGGNITITGGTVHASGTIGAGIGGGAPGVSWGGNGSSGSGGTIGTVNITGGTVVTSSNEGASIGSGRSGNSASGKALSVSGNTVVIMNDSKNADRLRAILADNPKGIIFQNGSGLVYGTPTIVQDTEFPANNTLTVEKGKEFKVAQGVKLTTSAMINIYGKILNNGTIRNKGQIGTVGSGTIDNLSNSNGTTGIVQYAVILHRNDGSSDDLVKEDCWVTPGKPYSASLPELTRPNYVLVGWKDDSGNAMDADEIADGWNPVTLYAQWAQVGKIRAKVTDSDTGQPVSGVVVVAKDSTGNEDARATTGSDGTVLLPNLKPGTYSAQVITPATGYSASAAQTGIAVEIGKTSSVAFTARPFKGSAAITHLDTKRNKLIAIAPISVTDRNGKVVYTGSSTSTSLTVPSLRVPDAPFTVKETAALANYRTDAAAYTANLTADGQTANVEMHSIPMMGDITYTATDKDGKPIVGATVNLVDKDGNVVATGTTDSNGKITFKDVFTGDYTVQLPGYENGNVAVTVKDQQNTAPAPVKAAMLVGTLEITHVDAQSNKALPVAKVQLKDKSGKVVYSGAPADNGTSLTIPNLTGPASPYTLTEETPITNYHANTTQYPVSITTQGQAVKVVMKSSQYAGDVTLHITDPTTGKSAADVKVNLIDKDDNIAATGKTDKDGNVTFTNVPIGTYTYAVDDPRFKLDGDKTKSVTVTDGSKQTASIPVISLGNVTLHITDPSTGKPASGVTVNLIDKDRKVVATGKTDENGNVTFSGIPAGDYTYKVDDPRFVSITGKVTIGTGNTAGTIDIEVKHPASSPTVSKTGSANITATDNSGKPLANVPVIIKDSTGKTVGTGTTDSDGKVTVPNLPDGTYTISSGDSSVMLEGSITITNGQTTSVTLKGSRVPTGNAKLLVVDTHQQPLKNFTLLVMRVDSPAANSSMIPLRKSGTIVNSVSSENNQVVAEVTTDANGYVILPQLDAGQYILIAKDSSEYKVDSSLAIVPSTTVSATVTATPISTSSSKQPAASASTVSGSGTKAPAASNNNQPTAETPVESSASVPSDYTVPKTGQSGIIPAIVLVLMAVCGTAGVLFSRKKSK</sequence>
<dbReference type="Pfam" id="PF13620">
    <property type="entry name" value="CarboxypepD_reg"/>
    <property type="match status" value="5"/>
</dbReference>
<dbReference type="Gene3D" id="2.60.40.10">
    <property type="entry name" value="Immunoglobulins"/>
    <property type="match status" value="6"/>
</dbReference>
<evidence type="ECO:0000313" key="8">
    <source>
        <dbReference type="EMBL" id="QNO18882.1"/>
    </source>
</evidence>
<keyword evidence="9" id="KW-1185">Reference proteome</keyword>
<dbReference type="Proteomes" id="UP000516046">
    <property type="component" value="Chromosome"/>
</dbReference>
<feature type="chain" id="PRO_5028927606" evidence="6">
    <location>
        <begin position="33"/>
        <end position="1517"/>
    </location>
</feature>
<feature type="compositionally biased region" description="Polar residues" evidence="4">
    <location>
        <begin position="1460"/>
        <end position="1481"/>
    </location>
</feature>
<dbReference type="InterPro" id="IPR042229">
    <property type="entry name" value="Listeria/Bacterioides_rpt_sf"/>
</dbReference>
<evidence type="ECO:0000256" key="1">
    <source>
        <dbReference type="ARBA" id="ARBA00007257"/>
    </source>
</evidence>
<dbReference type="Pfam" id="PF17802">
    <property type="entry name" value="SpaA"/>
    <property type="match status" value="1"/>
</dbReference>
<organism evidence="8 9">
    <name type="scientific">Caproicibacterium amylolyticum</name>
    <dbReference type="NCBI Taxonomy" id="2766537"/>
    <lineage>
        <taxon>Bacteria</taxon>
        <taxon>Bacillati</taxon>
        <taxon>Bacillota</taxon>
        <taxon>Clostridia</taxon>
        <taxon>Eubacteriales</taxon>
        <taxon>Oscillospiraceae</taxon>
        <taxon>Caproicibacterium</taxon>
    </lineage>
</organism>
<keyword evidence="2" id="KW-0964">Secreted</keyword>
<dbReference type="InterPro" id="IPR013783">
    <property type="entry name" value="Ig-like_fold"/>
</dbReference>
<dbReference type="Gene3D" id="2.60.40.4270">
    <property type="entry name" value="Listeria-Bacteroides repeat domain"/>
    <property type="match status" value="1"/>
</dbReference>
<dbReference type="PANTHER" id="PTHR36108">
    <property type="entry name" value="COLOSSIN-B-RELATED"/>
    <property type="match status" value="1"/>
</dbReference>
<evidence type="ECO:0000256" key="3">
    <source>
        <dbReference type="ARBA" id="ARBA00022729"/>
    </source>
</evidence>
<protein>
    <submittedName>
        <fullName evidence="8">Carboxypeptidase regulatory-like domain-containing protein</fullName>
    </submittedName>
</protein>
<accession>A0A7G9WJM0</accession>
<evidence type="ECO:0000259" key="7">
    <source>
        <dbReference type="Pfam" id="PF17802"/>
    </source>
</evidence>